<dbReference type="GO" id="GO:0005524">
    <property type="term" value="F:ATP binding"/>
    <property type="evidence" value="ECO:0007669"/>
    <property type="project" value="UniProtKB-KW"/>
</dbReference>
<keyword evidence="7" id="KW-1185">Reference proteome</keyword>
<dbReference type="PROSITE" id="PS51194">
    <property type="entry name" value="HELICASE_CTER"/>
    <property type="match status" value="1"/>
</dbReference>
<feature type="compositionally biased region" description="Basic and acidic residues" evidence="4">
    <location>
        <begin position="526"/>
        <end position="539"/>
    </location>
</feature>
<dbReference type="InterPro" id="IPR027417">
    <property type="entry name" value="P-loop_NTPase"/>
</dbReference>
<feature type="region of interest" description="Disordered" evidence="4">
    <location>
        <begin position="509"/>
        <end position="539"/>
    </location>
</feature>
<reference evidence="6 7" key="1">
    <citation type="submission" date="2023-01" db="EMBL/GenBank/DDBJ databases">
        <title>Analysis of 21 Apiospora genomes using comparative genomics revels a genus with tremendous synthesis potential of carbohydrate active enzymes and secondary metabolites.</title>
        <authorList>
            <person name="Sorensen T."/>
        </authorList>
    </citation>
    <scope>NUCLEOTIDE SEQUENCE [LARGE SCALE GENOMIC DNA]</scope>
    <source>
        <strain evidence="6 7">CBS 117206</strain>
    </source>
</reference>
<sequence length="1183" mass="132728">MDQPWLSKYIPAGCLQLSSTNKSSLLSDDIGSQLPSHDWLFLGRDDHDVIPRFQSVPTEHLAPLLASPTLAPFALIFRAQWIQLQLRHHTVRVYLLPHDVDRMSIDRQGHRLLKQLGLLLKQLDYSPAAWDGAKLCKASELNAYRNIDDRMSLLERFNHFPSPDPKVDHATNASAKAIIRDALNSKILGIRTTLIPIQRKSVAEMLRRELAPKCVVDPRLMKRIDQNGNLWYSDFAKGEILREPRYYDDVRGGLLCEEMGLGKTLMCLSVICATKGMPTTAPEPYTVLSPKREKRACLMDMAAAAVNRHSVPWRQHPNIPDMCVEALEKNKNRAFYRLEPALNTLIQPRRGKRSGASRSQYGREIQLTSSNLVIVPNNLVRQWQKEIKKHTEGLSTCVLEDLKAEIPVTSILKTYDIILFSKSRFEKIVRDRDNDQGYEISILQGLRFKRCIIDEGHGLGNGSRQWKTDFLVLLDALEIDVRWVVTGTPTKGLYSVSVPLEMSLVGRKHDAGGKGASQESNGVSETAHDLSKEHSNRVGDDEALDIQERDDLLRIGNIAAKFLKARPWSNTKQEVGDTPADWNVYVLQPKHSKKSSGSIHCLETTLKSLMVRHRLSDVEAALPPVEARNVILEGSYQDKLALNLFAMMIIFNSVQSQRTDMDYFFHPRQRSALLQLVSNLKQASFFGGVFYSDQEIDDAMKRAEEFLESKKVPISDTDMALLADAIAFGDVAFKNDLKDISNRYHTLPLYLEHFPGGFNRAKAWSLADQNPQDGEPLCTDAGLIQALQRFLNPVIDSPNSLQLMMDSGAIDRQGVAEKTRMLTVAGYFEEEETASPTLAGSTAVGSDHHTIAQSLKASSQVDRDPVEVDNTAPSFGDIEIAPALADTQIVSTVSAKLTYLIDSIIKYQNDEKIIVFFENDNIAYYLAQVLEILQVQHLIYTRQGLSAQRRGQYIQTFLENDNFRVCLMDLSQAAFGLDMRTASRIYFLTPVLNPQIEQQAIGRARRLTQPKPIKVETLVLKGSIEELIVERREAIPQAEHRKIKSILDDKPIHDWILNARILPMPENLPDIEQTARLETPQLVFGRGFGREVHPDEGLVITSPESKRKGKGKSASSSLRLETEDTENVNAHHSESTLSSGTKRSYASMFGGGVTRSRPDGPTPRESGPATKKQKKTARVAFAE</sequence>
<comment type="caution">
    <text evidence="6">The sequence shown here is derived from an EMBL/GenBank/DDBJ whole genome shotgun (WGS) entry which is preliminary data.</text>
</comment>
<keyword evidence="3" id="KW-0067">ATP-binding</keyword>
<dbReference type="AlphaFoldDB" id="A0AAW0R0H1"/>
<dbReference type="GO" id="GO:0008094">
    <property type="term" value="F:ATP-dependent activity, acting on DNA"/>
    <property type="evidence" value="ECO:0007669"/>
    <property type="project" value="TreeGrafter"/>
</dbReference>
<evidence type="ECO:0000259" key="5">
    <source>
        <dbReference type="PROSITE" id="PS51194"/>
    </source>
</evidence>
<feature type="compositionally biased region" description="Polar residues" evidence="4">
    <location>
        <begin position="1135"/>
        <end position="1144"/>
    </location>
</feature>
<name>A0AAW0R0H1_9PEZI</name>
<dbReference type="GO" id="GO:0016787">
    <property type="term" value="F:hydrolase activity"/>
    <property type="evidence" value="ECO:0007669"/>
    <property type="project" value="UniProtKB-KW"/>
</dbReference>
<dbReference type="CDD" id="cd18793">
    <property type="entry name" value="SF2_C_SNF"/>
    <property type="match status" value="1"/>
</dbReference>
<dbReference type="EMBL" id="JAQQWP010000004">
    <property type="protein sequence ID" value="KAK8120720.1"/>
    <property type="molecule type" value="Genomic_DNA"/>
</dbReference>
<dbReference type="GO" id="GO:0006281">
    <property type="term" value="P:DNA repair"/>
    <property type="evidence" value="ECO:0007669"/>
    <property type="project" value="TreeGrafter"/>
</dbReference>
<evidence type="ECO:0000256" key="3">
    <source>
        <dbReference type="ARBA" id="ARBA00022840"/>
    </source>
</evidence>
<dbReference type="Pfam" id="PF00176">
    <property type="entry name" value="SNF2-rel_dom"/>
    <property type="match status" value="1"/>
</dbReference>
<dbReference type="InterPro" id="IPR000330">
    <property type="entry name" value="SNF2_N"/>
</dbReference>
<evidence type="ECO:0000256" key="2">
    <source>
        <dbReference type="ARBA" id="ARBA00022801"/>
    </source>
</evidence>
<dbReference type="InterPro" id="IPR001650">
    <property type="entry name" value="Helicase_C-like"/>
</dbReference>
<protein>
    <recommendedName>
        <fullName evidence="5">Helicase C-terminal domain-containing protein</fullName>
    </recommendedName>
</protein>
<evidence type="ECO:0000256" key="4">
    <source>
        <dbReference type="SAM" id="MobiDB-lite"/>
    </source>
</evidence>
<dbReference type="SMART" id="SM00487">
    <property type="entry name" value="DEXDc"/>
    <property type="match status" value="1"/>
</dbReference>
<accession>A0AAW0R0H1</accession>
<keyword evidence="2" id="KW-0378">Hydrolase</keyword>
<evidence type="ECO:0000313" key="6">
    <source>
        <dbReference type="EMBL" id="KAK8120720.1"/>
    </source>
</evidence>
<dbReference type="InterPro" id="IPR050628">
    <property type="entry name" value="SNF2_RAD54_helicase_TF"/>
</dbReference>
<evidence type="ECO:0000256" key="1">
    <source>
        <dbReference type="ARBA" id="ARBA00022741"/>
    </source>
</evidence>
<dbReference type="InterPro" id="IPR014001">
    <property type="entry name" value="Helicase_ATP-bd"/>
</dbReference>
<dbReference type="Gene3D" id="3.40.50.300">
    <property type="entry name" value="P-loop containing nucleotide triphosphate hydrolases"/>
    <property type="match status" value="2"/>
</dbReference>
<dbReference type="Proteomes" id="UP001392437">
    <property type="component" value="Unassembled WGS sequence"/>
</dbReference>
<dbReference type="GO" id="GO:0005634">
    <property type="term" value="C:nucleus"/>
    <property type="evidence" value="ECO:0007669"/>
    <property type="project" value="TreeGrafter"/>
</dbReference>
<feature type="domain" description="Helicase C-terminal" evidence="5">
    <location>
        <begin position="899"/>
        <end position="1060"/>
    </location>
</feature>
<evidence type="ECO:0000313" key="7">
    <source>
        <dbReference type="Proteomes" id="UP001392437"/>
    </source>
</evidence>
<dbReference type="SUPFAM" id="SSF52540">
    <property type="entry name" value="P-loop containing nucleoside triphosphate hydrolases"/>
    <property type="match status" value="2"/>
</dbReference>
<proteinExistence type="predicted"/>
<feature type="region of interest" description="Disordered" evidence="4">
    <location>
        <begin position="1093"/>
        <end position="1183"/>
    </location>
</feature>
<keyword evidence="1" id="KW-0547">Nucleotide-binding</keyword>
<dbReference type="PANTHER" id="PTHR45626:SF51">
    <property type="entry name" value="SNF2-RELATED DOMAIN-CONTAINING PROTEIN"/>
    <property type="match status" value="1"/>
</dbReference>
<organism evidence="6 7">
    <name type="scientific">Apiospora kogelbergensis</name>
    <dbReference type="NCBI Taxonomy" id="1337665"/>
    <lineage>
        <taxon>Eukaryota</taxon>
        <taxon>Fungi</taxon>
        <taxon>Dikarya</taxon>
        <taxon>Ascomycota</taxon>
        <taxon>Pezizomycotina</taxon>
        <taxon>Sordariomycetes</taxon>
        <taxon>Xylariomycetidae</taxon>
        <taxon>Amphisphaeriales</taxon>
        <taxon>Apiosporaceae</taxon>
        <taxon>Apiospora</taxon>
    </lineage>
</organism>
<dbReference type="Pfam" id="PF00271">
    <property type="entry name" value="Helicase_C"/>
    <property type="match status" value="1"/>
</dbReference>
<gene>
    <name evidence="6" type="ORF">PG999_004840</name>
</gene>
<dbReference type="PANTHER" id="PTHR45626">
    <property type="entry name" value="TRANSCRIPTION TERMINATION FACTOR 2-RELATED"/>
    <property type="match status" value="1"/>
</dbReference>
<dbReference type="InterPro" id="IPR049730">
    <property type="entry name" value="SNF2/RAD54-like_C"/>
</dbReference>